<evidence type="ECO:0000313" key="1">
    <source>
        <dbReference type="EMBL" id="CAG8571095.1"/>
    </source>
</evidence>
<dbReference type="EMBL" id="CAJVPY010002756">
    <property type="protein sequence ID" value="CAG8571095.1"/>
    <property type="molecule type" value="Genomic_DNA"/>
</dbReference>
<proteinExistence type="predicted"/>
<dbReference type="Proteomes" id="UP000789405">
    <property type="component" value="Unassembled WGS sequence"/>
</dbReference>
<keyword evidence="2" id="KW-1185">Reference proteome</keyword>
<sequence>MLVELLKQDKSVLLECKGFTLFISSKGSFEVKKSDYSGLASLPDTWYIIDGRCKKFYMPIWSEDEIVDCHNWLYDEKITQESIKKRFDVCGGVARWIFDTNMSLEEIKTIIQSATIVIDPRIIVIKANPS</sequence>
<comment type="caution">
    <text evidence="1">The sequence shown here is derived from an EMBL/GenBank/DDBJ whole genome shotgun (WGS) entry which is preliminary data.</text>
</comment>
<reference evidence="1" key="1">
    <citation type="submission" date="2021-06" db="EMBL/GenBank/DDBJ databases">
        <authorList>
            <person name="Kallberg Y."/>
            <person name="Tangrot J."/>
            <person name="Rosling A."/>
        </authorList>
    </citation>
    <scope>NUCLEOTIDE SEQUENCE</scope>
    <source>
        <strain evidence="1">MA453B</strain>
    </source>
</reference>
<name>A0A9N9BJM7_9GLOM</name>
<protein>
    <submittedName>
        <fullName evidence="1">1991_t:CDS:1</fullName>
    </submittedName>
</protein>
<dbReference type="OrthoDB" id="10585851at2759"/>
<gene>
    <name evidence="1" type="ORF">DERYTH_LOCUS6212</name>
</gene>
<dbReference type="AlphaFoldDB" id="A0A9N9BJM7"/>
<evidence type="ECO:0000313" key="2">
    <source>
        <dbReference type="Proteomes" id="UP000789405"/>
    </source>
</evidence>
<accession>A0A9N9BJM7</accession>
<organism evidence="1 2">
    <name type="scientific">Dentiscutata erythropus</name>
    <dbReference type="NCBI Taxonomy" id="1348616"/>
    <lineage>
        <taxon>Eukaryota</taxon>
        <taxon>Fungi</taxon>
        <taxon>Fungi incertae sedis</taxon>
        <taxon>Mucoromycota</taxon>
        <taxon>Glomeromycotina</taxon>
        <taxon>Glomeromycetes</taxon>
        <taxon>Diversisporales</taxon>
        <taxon>Gigasporaceae</taxon>
        <taxon>Dentiscutata</taxon>
    </lineage>
</organism>